<proteinExistence type="inferred from homology"/>
<sequence>MTAKASGYVHETYVAPSDHTFTLPDNITYVRSTEAEGLVQIYLRDLSAPFISLERHSRCLRTSPHGLVNDDRAVSSPAFLLKVVATGSEVSLSDVWATIYAFWIRRSEQDVVPLILDSDSFMNADEILAYLTSTGLAFYPPDAKTRFELLLVRASFWQGAGAPTDSHWLQSIIPHPSVSGTPFPLVQSFTRGEHVLTTHPLRPPKPAPGSVIYSRFIFTVKEHLRFIHIDANNPAHFEAYARWQNSDRVNVGWKERGPDAKHRKYLADHLADPHTLGFVIEWNGELAGYGELCWVKEDPMSTYVGGLGNYDQSQSQSLSCTVISPNPALGTHLLIGEEKFRGRHRFTAIVTSLRHACFLRDPRTETVVAEPRADLPIVQQLIAYLPEELNREFELPHKRAAYVVMRRERFFQAAMLN</sequence>
<keyword evidence="3" id="KW-0012">Acyltransferase</keyword>
<comment type="caution">
    <text evidence="3">The sequence shown here is derived from an EMBL/GenBank/DDBJ whole genome shotgun (WGS) entry which is preliminary data.</text>
</comment>
<name>A0AA38J2M4_9AGAR</name>
<accession>A0AA38J2M4</accession>
<dbReference type="AlphaFoldDB" id="A0AA38J2M4"/>
<dbReference type="InterPro" id="IPR016181">
    <property type="entry name" value="Acyl_CoA_acyltransferase"/>
</dbReference>
<evidence type="ECO:0000313" key="4">
    <source>
        <dbReference type="Proteomes" id="UP001176059"/>
    </source>
</evidence>
<reference evidence="3" key="1">
    <citation type="submission" date="2022-08" db="EMBL/GenBank/DDBJ databases">
        <authorList>
            <consortium name="DOE Joint Genome Institute"/>
            <person name="Min B."/>
            <person name="Sierra-Patev S."/>
            <person name="Naranjo-Ortiz M."/>
            <person name="Looney B."/>
            <person name="Konkel Z."/>
            <person name="Slot J.C."/>
            <person name="Sakamoto Y."/>
            <person name="Steenwyk J.L."/>
            <person name="Rokas A."/>
            <person name="Carro J."/>
            <person name="Camarero S."/>
            <person name="Ferreira P."/>
            <person name="Molpeceres G."/>
            <person name="Ruiz-duenas F.J."/>
            <person name="Serrano A."/>
            <person name="Henrissat B."/>
            <person name="Drula E."/>
            <person name="Hughes K.W."/>
            <person name="Mata J.L."/>
            <person name="Ishikawa N.K."/>
            <person name="Vargas-Isla R."/>
            <person name="Ushijima S."/>
            <person name="Smith C.A."/>
            <person name="Ahrendt S."/>
            <person name="Andreopoulos W."/>
            <person name="He G."/>
            <person name="LaButti K."/>
            <person name="Lipzen A."/>
            <person name="Ng V."/>
            <person name="Riley R."/>
            <person name="Sandor L."/>
            <person name="Barry K."/>
            <person name="Martinez A.T."/>
            <person name="Xiao Y."/>
            <person name="Gibbons J.G."/>
            <person name="Terashima K."/>
            <person name="Hibbett D.S."/>
            <person name="Grigoriev I.V."/>
        </authorList>
    </citation>
    <scope>NUCLEOTIDE SEQUENCE</scope>
    <source>
        <strain evidence="3">ET3784</strain>
    </source>
</reference>
<dbReference type="PANTHER" id="PTHR31438">
    <property type="entry name" value="LYSINE N-ACYLTRANSFERASE C17G9.06C-RELATED"/>
    <property type="match status" value="1"/>
</dbReference>
<dbReference type="GO" id="GO:0019290">
    <property type="term" value="P:siderophore biosynthetic process"/>
    <property type="evidence" value="ECO:0007669"/>
    <property type="project" value="InterPro"/>
</dbReference>
<dbReference type="SUPFAM" id="SSF55729">
    <property type="entry name" value="Acyl-CoA N-acyltransferases (Nat)"/>
    <property type="match status" value="1"/>
</dbReference>
<evidence type="ECO:0000256" key="1">
    <source>
        <dbReference type="ARBA" id="ARBA00009893"/>
    </source>
</evidence>
<dbReference type="SMART" id="SM01006">
    <property type="entry name" value="AlcB"/>
    <property type="match status" value="1"/>
</dbReference>
<protein>
    <submittedName>
        <fullName evidence="3">Acyltransferase</fullName>
    </submittedName>
</protein>
<gene>
    <name evidence="3" type="ORF">DFJ43DRAFT_1160897</name>
</gene>
<dbReference type="Pfam" id="PF13523">
    <property type="entry name" value="Acetyltransf_8"/>
    <property type="match status" value="1"/>
</dbReference>
<dbReference type="Proteomes" id="UP001176059">
    <property type="component" value="Unassembled WGS sequence"/>
</dbReference>
<dbReference type="EMBL" id="JANVFO010000093">
    <property type="protein sequence ID" value="KAJ3714005.1"/>
    <property type="molecule type" value="Genomic_DNA"/>
</dbReference>
<evidence type="ECO:0000313" key="3">
    <source>
        <dbReference type="EMBL" id="KAJ3714005.1"/>
    </source>
</evidence>
<comment type="similarity">
    <text evidence="1">Belongs to the lysine N-acyltransferase MbtK family.</text>
</comment>
<keyword evidence="3" id="KW-0808">Transferase</keyword>
<dbReference type="PANTHER" id="PTHR31438:SF1">
    <property type="entry name" value="LYSINE N-ACYLTRANSFERASE C17G9.06C-RELATED"/>
    <property type="match status" value="1"/>
</dbReference>
<dbReference type="Gene3D" id="3.40.630.30">
    <property type="match status" value="1"/>
</dbReference>
<keyword evidence="4" id="KW-1185">Reference proteome</keyword>
<organism evidence="3 4">
    <name type="scientific">Lentinula guzmanii</name>
    <dbReference type="NCBI Taxonomy" id="2804957"/>
    <lineage>
        <taxon>Eukaryota</taxon>
        <taxon>Fungi</taxon>
        <taxon>Dikarya</taxon>
        <taxon>Basidiomycota</taxon>
        <taxon>Agaricomycotina</taxon>
        <taxon>Agaricomycetes</taxon>
        <taxon>Agaricomycetidae</taxon>
        <taxon>Agaricales</taxon>
        <taxon>Marasmiineae</taxon>
        <taxon>Omphalotaceae</taxon>
        <taxon>Lentinula</taxon>
    </lineage>
</organism>
<feature type="domain" description="Acyltransferase MbtK/IucB-like conserved" evidence="2">
    <location>
        <begin position="225"/>
        <end position="276"/>
    </location>
</feature>
<evidence type="ECO:0000259" key="2">
    <source>
        <dbReference type="SMART" id="SM01006"/>
    </source>
</evidence>
<dbReference type="GO" id="GO:0016410">
    <property type="term" value="F:N-acyltransferase activity"/>
    <property type="evidence" value="ECO:0007669"/>
    <property type="project" value="TreeGrafter"/>
</dbReference>
<dbReference type="InterPro" id="IPR019432">
    <property type="entry name" value="Acyltransferase_MbtK/IucB-like"/>
</dbReference>
<reference evidence="3" key="2">
    <citation type="journal article" date="2023" name="Proc. Natl. Acad. Sci. U.S.A.">
        <title>A global phylogenomic analysis of the shiitake genus Lentinula.</title>
        <authorList>
            <person name="Sierra-Patev S."/>
            <person name="Min B."/>
            <person name="Naranjo-Ortiz M."/>
            <person name="Looney B."/>
            <person name="Konkel Z."/>
            <person name="Slot J.C."/>
            <person name="Sakamoto Y."/>
            <person name="Steenwyk J.L."/>
            <person name="Rokas A."/>
            <person name="Carro J."/>
            <person name="Camarero S."/>
            <person name="Ferreira P."/>
            <person name="Molpeceres G."/>
            <person name="Ruiz-Duenas F.J."/>
            <person name="Serrano A."/>
            <person name="Henrissat B."/>
            <person name="Drula E."/>
            <person name="Hughes K.W."/>
            <person name="Mata J.L."/>
            <person name="Ishikawa N.K."/>
            <person name="Vargas-Isla R."/>
            <person name="Ushijima S."/>
            <person name="Smith C.A."/>
            <person name="Donoghue J."/>
            <person name="Ahrendt S."/>
            <person name="Andreopoulos W."/>
            <person name="He G."/>
            <person name="LaButti K."/>
            <person name="Lipzen A."/>
            <person name="Ng V."/>
            <person name="Riley R."/>
            <person name="Sandor L."/>
            <person name="Barry K."/>
            <person name="Martinez A.T."/>
            <person name="Xiao Y."/>
            <person name="Gibbons J.G."/>
            <person name="Terashima K."/>
            <person name="Grigoriev I.V."/>
            <person name="Hibbett D."/>
        </authorList>
    </citation>
    <scope>NUCLEOTIDE SEQUENCE</scope>
    <source>
        <strain evidence="3">ET3784</strain>
    </source>
</reference>